<evidence type="ECO:0000313" key="3">
    <source>
        <dbReference type="RefSeq" id="XP_071929471.1"/>
    </source>
</evidence>
<organism evidence="2 3">
    <name type="scientific">Coffea arabica</name>
    <name type="common">Arabian coffee</name>
    <dbReference type="NCBI Taxonomy" id="13443"/>
    <lineage>
        <taxon>Eukaryota</taxon>
        <taxon>Viridiplantae</taxon>
        <taxon>Streptophyta</taxon>
        <taxon>Embryophyta</taxon>
        <taxon>Tracheophyta</taxon>
        <taxon>Spermatophyta</taxon>
        <taxon>Magnoliopsida</taxon>
        <taxon>eudicotyledons</taxon>
        <taxon>Gunneridae</taxon>
        <taxon>Pentapetalae</taxon>
        <taxon>asterids</taxon>
        <taxon>lamiids</taxon>
        <taxon>Gentianales</taxon>
        <taxon>Rubiaceae</taxon>
        <taxon>Ixoroideae</taxon>
        <taxon>Gardenieae complex</taxon>
        <taxon>Bertiereae - Coffeeae clade</taxon>
        <taxon>Coffeeae</taxon>
        <taxon>Coffea</taxon>
    </lineage>
</organism>
<keyword evidence="1" id="KW-0812">Transmembrane</keyword>
<sequence length="113" mass="12424">MCLLLRCLPRCLSAAQGPYSQTSANSRFQWSRSAAARSLLFLLLRCMLRLVYLGDLGSVLLLVLATCAFAKELPSFTFFPIPNAGLLFFLSNQGTGLILIQMIGAHSWQGLKI</sequence>
<feature type="transmembrane region" description="Helical" evidence="1">
    <location>
        <begin position="83"/>
        <end position="103"/>
    </location>
</feature>
<accession>A0A6P6TY96</accession>
<evidence type="ECO:0000313" key="2">
    <source>
        <dbReference type="Proteomes" id="UP001652660"/>
    </source>
</evidence>
<reference evidence="3" key="1">
    <citation type="submission" date="2025-08" db="UniProtKB">
        <authorList>
            <consortium name="RefSeq"/>
        </authorList>
    </citation>
    <scope>IDENTIFICATION</scope>
    <source>
        <tissue evidence="3">Leaves</tissue>
    </source>
</reference>
<dbReference type="Proteomes" id="UP001652660">
    <property type="component" value="Chromosome 2c"/>
</dbReference>
<dbReference type="RefSeq" id="XP_071929471.1">
    <property type="nucleotide sequence ID" value="XM_072073370.1"/>
</dbReference>
<protein>
    <submittedName>
        <fullName evidence="3">Uncharacterized protein isoform X1</fullName>
    </submittedName>
</protein>
<evidence type="ECO:0000256" key="1">
    <source>
        <dbReference type="SAM" id="Phobius"/>
    </source>
</evidence>
<feature type="transmembrane region" description="Helical" evidence="1">
    <location>
        <begin position="50"/>
        <end position="71"/>
    </location>
</feature>
<dbReference type="GeneID" id="113731553"/>
<keyword evidence="1" id="KW-1133">Transmembrane helix</keyword>
<gene>
    <name evidence="3" type="primary">LOC113731553</name>
</gene>
<proteinExistence type="predicted"/>
<dbReference type="AlphaFoldDB" id="A0A6P6TY96"/>
<keyword evidence="1" id="KW-0472">Membrane</keyword>
<keyword evidence="2" id="KW-1185">Reference proteome</keyword>
<name>A0A6P6TY96_COFAR</name>